<dbReference type="GO" id="GO:0003677">
    <property type="term" value="F:DNA binding"/>
    <property type="evidence" value="ECO:0007669"/>
    <property type="project" value="UniProtKB-KW"/>
</dbReference>
<evidence type="ECO:0000256" key="2">
    <source>
        <dbReference type="ARBA" id="ARBA00023125"/>
    </source>
</evidence>
<dbReference type="InterPro" id="IPR036388">
    <property type="entry name" value="WH-like_DNA-bd_sf"/>
</dbReference>
<dbReference type="AlphaFoldDB" id="A0A124JUX4"/>
<evidence type="ECO:0000259" key="4">
    <source>
        <dbReference type="Pfam" id="PF13545"/>
    </source>
</evidence>
<keyword evidence="3" id="KW-0804">Transcription</keyword>
<dbReference type="STRING" id="1117702.AQZ52_08585"/>
<evidence type="ECO:0000256" key="3">
    <source>
        <dbReference type="ARBA" id="ARBA00023163"/>
    </source>
</evidence>
<keyword evidence="2" id="KW-0238">DNA-binding</keyword>
<dbReference type="Pfam" id="PF13545">
    <property type="entry name" value="HTH_Crp_2"/>
    <property type="match status" value="1"/>
</dbReference>
<dbReference type="EMBL" id="LLZS01000006">
    <property type="protein sequence ID" value="KUR71660.1"/>
    <property type="molecule type" value="Genomic_DNA"/>
</dbReference>
<proteinExistence type="predicted"/>
<sequence>MLDNIPISKAEACRILATEGWLATAAADFRSEFLAKGQIRTFTSGSQISTAGDDDSIGSGMYGIVAGQVAVVPGMGPADTPVALLFHKGDWGGYAPLFLPANVAHIHAVIPTTILCLSIGEVRSMLHERPEWWKEIAKLSFEAGIRYAGVGVDQLIPNSGRRLAALLLHLANCRHSGAAKPIHLSQEEIGQTAKLSRHPTRHLLRDFDARGWISQSYRCIDIIQPEHLRACANSD</sequence>
<accession>A0A124JUX4</accession>
<feature type="domain" description="HTH crp-type" evidence="4">
    <location>
        <begin position="162"/>
        <end position="230"/>
    </location>
</feature>
<dbReference type="InterPro" id="IPR000595">
    <property type="entry name" value="cNMP-bd_dom"/>
</dbReference>
<protein>
    <recommendedName>
        <fullName evidence="4">HTH crp-type domain-containing protein</fullName>
    </recommendedName>
</protein>
<evidence type="ECO:0000313" key="6">
    <source>
        <dbReference type="Proteomes" id="UP000058012"/>
    </source>
</evidence>
<keyword evidence="6" id="KW-1185">Reference proteome</keyword>
<dbReference type="SUPFAM" id="SSF46785">
    <property type="entry name" value="Winged helix' DNA-binding domain"/>
    <property type="match status" value="1"/>
</dbReference>
<dbReference type="InterPro" id="IPR036390">
    <property type="entry name" value="WH_DNA-bd_sf"/>
</dbReference>
<dbReference type="OrthoDB" id="7772718at2"/>
<gene>
    <name evidence="5" type="ORF">AQZ52_08585</name>
</gene>
<dbReference type="InterPro" id="IPR018490">
    <property type="entry name" value="cNMP-bd_dom_sf"/>
</dbReference>
<reference evidence="5 6" key="1">
    <citation type="submission" date="2015-10" db="EMBL/GenBank/DDBJ databases">
        <title>Draft genome sequence of Novosphingobium fuchskuhlense DSM 25065 isolated from a surface water sample of the southwest basin of Lake Grosse Fuchskuhle.</title>
        <authorList>
            <person name="Ruckert C."/>
            <person name="Winkler A."/>
            <person name="Glaeser J."/>
            <person name="Grossart H.-P."/>
            <person name="Kalinowski J."/>
            <person name="Glaeser S."/>
        </authorList>
    </citation>
    <scope>NUCLEOTIDE SEQUENCE [LARGE SCALE GENOMIC DNA]</scope>
    <source>
        <strain evidence="5 6">FNE08-7</strain>
    </source>
</reference>
<dbReference type="Proteomes" id="UP000058012">
    <property type="component" value="Unassembled WGS sequence"/>
</dbReference>
<dbReference type="RefSeq" id="WP_067908485.1">
    <property type="nucleotide sequence ID" value="NZ_KQ954244.1"/>
</dbReference>
<evidence type="ECO:0000313" key="5">
    <source>
        <dbReference type="EMBL" id="KUR71660.1"/>
    </source>
</evidence>
<organism evidence="5 6">
    <name type="scientific">Novosphingobium fuchskuhlense</name>
    <dbReference type="NCBI Taxonomy" id="1117702"/>
    <lineage>
        <taxon>Bacteria</taxon>
        <taxon>Pseudomonadati</taxon>
        <taxon>Pseudomonadota</taxon>
        <taxon>Alphaproteobacteria</taxon>
        <taxon>Sphingomonadales</taxon>
        <taxon>Sphingomonadaceae</taxon>
        <taxon>Novosphingobium</taxon>
    </lineage>
</organism>
<dbReference type="InterPro" id="IPR012318">
    <property type="entry name" value="HTH_CRP"/>
</dbReference>
<name>A0A124JUX4_9SPHN</name>
<keyword evidence="1" id="KW-0805">Transcription regulation</keyword>
<dbReference type="Gene3D" id="1.10.10.10">
    <property type="entry name" value="Winged helix-like DNA-binding domain superfamily/Winged helix DNA-binding domain"/>
    <property type="match status" value="1"/>
</dbReference>
<evidence type="ECO:0000256" key="1">
    <source>
        <dbReference type="ARBA" id="ARBA00023015"/>
    </source>
</evidence>
<comment type="caution">
    <text evidence="5">The sequence shown here is derived from an EMBL/GenBank/DDBJ whole genome shotgun (WGS) entry which is preliminary data.</text>
</comment>
<dbReference type="InterPro" id="IPR014710">
    <property type="entry name" value="RmlC-like_jellyroll"/>
</dbReference>
<dbReference type="Gene3D" id="2.60.120.10">
    <property type="entry name" value="Jelly Rolls"/>
    <property type="match status" value="1"/>
</dbReference>
<dbReference type="GO" id="GO:0006355">
    <property type="term" value="P:regulation of DNA-templated transcription"/>
    <property type="evidence" value="ECO:0007669"/>
    <property type="project" value="InterPro"/>
</dbReference>
<dbReference type="SUPFAM" id="SSF51206">
    <property type="entry name" value="cAMP-binding domain-like"/>
    <property type="match status" value="1"/>
</dbReference>
<dbReference type="CDD" id="cd00038">
    <property type="entry name" value="CAP_ED"/>
    <property type="match status" value="1"/>
</dbReference>